<feature type="region of interest" description="Disordered" evidence="1">
    <location>
        <begin position="1"/>
        <end position="53"/>
    </location>
</feature>
<dbReference type="AlphaFoldDB" id="A0A9W7SQY2"/>
<organism evidence="3 4">
    <name type="scientific">Teratosphaeria destructans</name>
    <dbReference type="NCBI Taxonomy" id="418781"/>
    <lineage>
        <taxon>Eukaryota</taxon>
        <taxon>Fungi</taxon>
        <taxon>Dikarya</taxon>
        <taxon>Ascomycota</taxon>
        <taxon>Pezizomycotina</taxon>
        <taxon>Dothideomycetes</taxon>
        <taxon>Dothideomycetidae</taxon>
        <taxon>Mycosphaerellales</taxon>
        <taxon>Teratosphaeriaceae</taxon>
        <taxon>Teratosphaeria</taxon>
    </lineage>
</organism>
<keyword evidence="2" id="KW-0812">Transmembrane</keyword>
<feature type="transmembrane region" description="Helical" evidence="2">
    <location>
        <begin position="60"/>
        <end position="81"/>
    </location>
</feature>
<feature type="region of interest" description="Disordered" evidence="1">
    <location>
        <begin position="206"/>
        <end position="275"/>
    </location>
</feature>
<reference evidence="3 4" key="1">
    <citation type="journal article" date="2018" name="IMA Fungus">
        <title>IMA Genome-F 10: Nine draft genome sequences of Claviceps purpurea s.lat., including C. arundinis, C. humidiphila, and C. cf. spartinae, pseudomolecules for the pitch canker pathogen Fusarium circinatum, draft genome of Davidsoniella eucalypti, Grosmannia galeiformis, Quambalaria eucalypti, and Teratosphaeria destructans.</title>
        <authorList>
            <person name="Wingfield B.D."/>
            <person name="Liu M."/>
            <person name="Nguyen H.D."/>
            <person name="Lane F.A."/>
            <person name="Morgan S.W."/>
            <person name="De Vos L."/>
            <person name="Wilken P.M."/>
            <person name="Duong T.A."/>
            <person name="Aylward J."/>
            <person name="Coetzee M.P."/>
            <person name="Dadej K."/>
            <person name="De Beer Z.W."/>
            <person name="Findlay W."/>
            <person name="Havenga M."/>
            <person name="Kolarik M."/>
            <person name="Menzies J.G."/>
            <person name="Naidoo K."/>
            <person name="Pochopski O."/>
            <person name="Shoukouhi P."/>
            <person name="Santana Q.C."/>
            <person name="Seifert K.A."/>
            <person name="Soal N."/>
            <person name="Steenkamp E.T."/>
            <person name="Tatham C.T."/>
            <person name="van der Nest M.A."/>
            <person name="Wingfield M.J."/>
        </authorList>
    </citation>
    <scope>NUCLEOTIDE SEQUENCE [LARGE SCALE GENOMIC DNA]</scope>
    <source>
        <strain evidence="3">CMW44962</strain>
    </source>
</reference>
<dbReference type="EMBL" id="RIBY02001967">
    <property type="protein sequence ID" value="KAH9826693.1"/>
    <property type="molecule type" value="Genomic_DNA"/>
</dbReference>
<feature type="region of interest" description="Disordered" evidence="1">
    <location>
        <begin position="167"/>
        <end position="191"/>
    </location>
</feature>
<feature type="compositionally biased region" description="Basic and acidic residues" evidence="1">
    <location>
        <begin position="167"/>
        <end position="178"/>
    </location>
</feature>
<feature type="region of interest" description="Disordered" evidence="1">
    <location>
        <begin position="105"/>
        <end position="140"/>
    </location>
</feature>
<proteinExistence type="predicted"/>
<gene>
    <name evidence="3" type="ORF">Tdes44962_MAKER03397</name>
</gene>
<keyword evidence="2" id="KW-1133">Transmembrane helix</keyword>
<feature type="compositionally biased region" description="Low complexity" evidence="1">
    <location>
        <begin position="242"/>
        <end position="251"/>
    </location>
</feature>
<dbReference type="OrthoDB" id="5373857at2759"/>
<feature type="transmembrane region" description="Helical" evidence="2">
    <location>
        <begin position="282"/>
        <end position="306"/>
    </location>
</feature>
<comment type="caution">
    <text evidence="3">The sequence shown here is derived from an EMBL/GenBank/DDBJ whole genome shotgun (WGS) entry which is preliminary data.</text>
</comment>
<evidence type="ECO:0000313" key="3">
    <source>
        <dbReference type="EMBL" id="KAH9826693.1"/>
    </source>
</evidence>
<evidence type="ECO:0000313" key="4">
    <source>
        <dbReference type="Proteomes" id="UP001138500"/>
    </source>
</evidence>
<evidence type="ECO:0000256" key="2">
    <source>
        <dbReference type="SAM" id="Phobius"/>
    </source>
</evidence>
<feature type="compositionally biased region" description="Polar residues" evidence="1">
    <location>
        <begin position="125"/>
        <end position="136"/>
    </location>
</feature>
<feature type="compositionally biased region" description="Basic and acidic residues" evidence="1">
    <location>
        <begin position="227"/>
        <end position="241"/>
    </location>
</feature>
<feature type="compositionally biased region" description="Polar residues" evidence="1">
    <location>
        <begin position="1"/>
        <end position="14"/>
    </location>
</feature>
<feature type="compositionally biased region" description="Polar residues" evidence="1">
    <location>
        <begin position="38"/>
        <end position="53"/>
    </location>
</feature>
<keyword evidence="2" id="KW-0472">Membrane</keyword>
<dbReference type="Proteomes" id="UP001138500">
    <property type="component" value="Unassembled WGS sequence"/>
</dbReference>
<keyword evidence="4" id="KW-1185">Reference proteome</keyword>
<reference evidence="3 4" key="2">
    <citation type="journal article" date="2021" name="Curr. Genet.">
        <title>Genetic response to nitrogen starvation in the aggressive Eucalyptus foliar pathogen Teratosphaeria destructans.</title>
        <authorList>
            <person name="Havenga M."/>
            <person name="Wingfield B.D."/>
            <person name="Wingfield M.J."/>
            <person name="Dreyer L.L."/>
            <person name="Roets F."/>
            <person name="Aylward J."/>
        </authorList>
    </citation>
    <scope>NUCLEOTIDE SEQUENCE [LARGE SCALE GENOMIC DNA]</scope>
    <source>
        <strain evidence="3">CMW44962</strain>
    </source>
</reference>
<protein>
    <submittedName>
        <fullName evidence="3">Essential protein-like protein Yae1</fullName>
    </submittedName>
</protein>
<name>A0A9W7SQY2_9PEZI</name>
<sequence length="328" mass="36077">MQATMLRTSRTLSQRAARFTAIPSTLRRESTVRDSSVPPDSQKSTPNQGPPSKSLLNNGYVIMGGLGLLGVVSYGIGLWPVPPKSPTSEPFDTQGSKNIENRFSAAGGKRGYQPGNATKLGDPDNTATSEVNQGAKDQSFEDKMNAKQLDKHDNESTWTKSWLKGREQRVQEHPEAHSPNHSGSPLPNVNDLLQSTFASREIVGISHSHHSTTMTRANQARNSLSDPSRDETDPLLPKERYNSIGSASSSSRRQERRDSSLCQDPAATEAQKHTERRLSPSLVHFMSISWFLLFCGAFMIFMRWVLKKDVHDTTLGKPSSNGTATTQS</sequence>
<accession>A0A9W7SQY2</accession>
<feature type="compositionally biased region" description="Polar residues" evidence="1">
    <location>
        <begin position="211"/>
        <end position="226"/>
    </location>
</feature>
<evidence type="ECO:0000256" key="1">
    <source>
        <dbReference type="SAM" id="MobiDB-lite"/>
    </source>
</evidence>
<feature type="compositionally biased region" description="Polar residues" evidence="1">
    <location>
        <begin position="179"/>
        <end position="191"/>
    </location>
</feature>